<reference evidence="1" key="2">
    <citation type="submission" date="2019-01" db="UniProtKB">
        <authorList>
            <consortium name="EnsemblPlants"/>
        </authorList>
    </citation>
    <scope>IDENTIFICATION</scope>
    <source>
        <strain evidence="1">cv. Heinz 1706</strain>
    </source>
</reference>
<evidence type="ECO:0000313" key="1">
    <source>
        <dbReference type="EnsemblPlants" id="Solyc05g018307.1.1"/>
    </source>
</evidence>
<proteinExistence type="predicted"/>
<sequence>MGCRPIDTPMDRMLNFLRDRGSHLVILKVTRPNISFLVSVVSQFMTSPCDSHWEAVVRILCYIKSAPGKGLLFEDQGSPSDKRSTSEYYVLVGGNLVSWKSKKQNVVARSSTESEYRAMATTTCELVWLKQLLGELTFESHLPSLESHLPPRSGIT</sequence>
<organism evidence="1">
    <name type="scientific">Solanum lycopersicum</name>
    <name type="common">Tomato</name>
    <name type="synonym">Lycopersicon esculentum</name>
    <dbReference type="NCBI Taxonomy" id="4081"/>
    <lineage>
        <taxon>Eukaryota</taxon>
        <taxon>Viridiplantae</taxon>
        <taxon>Streptophyta</taxon>
        <taxon>Embryophyta</taxon>
        <taxon>Tracheophyta</taxon>
        <taxon>Spermatophyta</taxon>
        <taxon>Magnoliopsida</taxon>
        <taxon>eudicotyledons</taxon>
        <taxon>Gunneridae</taxon>
        <taxon>Pentapetalae</taxon>
        <taxon>asterids</taxon>
        <taxon>lamiids</taxon>
        <taxon>Solanales</taxon>
        <taxon>Solanaceae</taxon>
        <taxon>Solanoideae</taxon>
        <taxon>Solaneae</taxon>
        <taxon>Solanum</taxon>
        <taxon>Solanum subgen. Lycopersicon</taxon>
    </lineage>
</organism>
<name>A0A3Q7GET8_SOLLC</name>
<evidence type="ECO:0000313" key="2">
    <source>
        <dbReference type="Proteomes" id="UP000004994"/>
    </source>
</evidence>
<dbReference type="PANTHER" id="PTHR11439">
    <property type="entry name" value="GAG-POL-RELATED RETROTRANSPOSON"/>
    <property type="match status" value="1"/>
</dbReference>
<dbReference type="EnsemblPlants" id="Solyc05g018307.1.1">
    <property type="protein sequence ID" value="Solyc05g018307.1.1"/>
    <property type="gene ID" value="Solyc05g018307.1"/>
</dbReference>
<dbReference type="STRING" id="4081.A0A3Q7GET8"/>
<dbReference type="CDD" id="cd09272">
    <property type="entry name" value="RNase_HI_RT_Ty1"/>
    <property type="match status" value="1"/>
</dbReference>
<reference evidence="1" key="1">
    <citation type="journal article" date="2012" name="Nature">
        <title>The tomato genome sequence provides insights into fleshy fruit evolution.</title>
        <authorList>
            <consortium name="Tomato Genome Consortium"/>
        </authorList>
    </citation>
    <scope>NUCLEOTIDE SEQUENCE [LARGE SCALE GENOMIC DNA]</scope>
    <source>
        <strain evidence="1">cv. Heinz 1706</strain>
    </source>
</reference>
<evidence type="ECO:0008006" key="3">
    <source>
        <dbReference type="Google" id="ProtNLM"/>
    </source>
</evidence>
<dbReference type="Proteomes" id="UP000004994">
    <property type="component" value="Chromosome 5"/>
</dbReference>
<accession>A0A3Q7GET8</accession>
<dbReference type="InParanoid" id="A0A3Q7GET8"/>
<keyword evidence="2" id="KW-1185">Reference proteome</keyword>
<protein>
    <recommendedName>
        <fullName evidence="3">Reverse transcriptase Ty1/copia-type domain-containing protein</fullName>
    </recommendedName>
</protein>
<dbReference type="Gramene" id="Solyc05g018307.1.1">
    <property type="protein sequence ID" value="Solyc05g018307.1.1"/>
    <property type="gene ID" value="Solyc05g018307.1"/>
</dbReference>
<dbReference type="AlphaFoldDB" id="A0A3Q7GET8"/>
<dbReference type="PANTHER" id="PTHR11439:SF484">
    <property type="entry name" value="REVERSE TRANSCRIPTASE TY1_COPIA-TYPE DOMAIN-CONTAINING PROTEIN"/>
    <property type="match status" value="1"/>
</dbReference>